<organism evidence="2 3">
    <name type="scientific">Amycolatopsis carbonis</name>
    <dbReference type="NCBI Taxonomy" id="715471"/>
    <lineage>
        <taxon>Bacteria</taxon>
        <taxon>Bacillati</taxon>
        <taxon>Actinomycetota</taxon>
        <taxon>Actinomycetes</taxon>
        <taxon>Pseudonocardiales</taxon>
        <taxon>Pseudonocardiaceae</taxon>
        <taxon>Amycolatopsis</taxon>
    </lineage>
</organism>
<feature type="region of interest" description="Disordered" evidence="1">
    <location>
        <begin position="68"/>
        <end position="118"/>
    </location>
</feature>
<proteinExistence type="predicted"/>
<dbReference type="RefSeq" id="WP_285966734.1">
    <property type="nucleotide sequence ID" value="NZ_CP127294.1"/>
</dbReference>
<evidence type="ECO:0000313" key="3">
    <source>
        <dbReference type="Proteomes" id="UP001236014"/>
    </source>
</evidence>
<keyword evidence="3" id="KW-1185">Reference proteome</keyword>
<protein>
    <submittedName>
        <fullName evidence="2">Uncharacterized protein</fullName>
    </submittedName>
</protein>
<reference evidence="2 3" key="1">
    <citation type="submission" date="2023-06" db="EMBL/GenBank/DDBJ databases">
        <authorList>
            <person name="Oyuntsetseg B."/>
            <person name="Kim S.B."/>
        </authorList>
    </citation>
    <scope>NUCLEOTIDE SEQUENCE [LARGE SCALE GENOMIC DNA]</scope>
    <source>
        <strain evidence="2 3">2-15</strain>
    </source>
</reference>
<dbReference type="KEGG" id="acab:QRX50_31430"/>
<evidence type="ECO:0000256" key="1">
    <source>
        <dbReference type="SAM" id="MobiDB-lite"/>
    </source>
</evidence>
<evidence type="ECO:0000313" key="2">
    <source>
        <dbReference type="EMBL" id="WIX75972.1"/>
    </source>
</evidence>
<dbReference type="Proteomes" id="UP001236014">
    <property type="component" value="Chromosome"/>
</dbReference>
<feature type="compositionally biased region" description="Low complexity" evidence="1">
    <location>
        <begin position="86"/>
        <end position="100"/>
    </location>
</feature>
<gene>
    <name evidence="2" type="ORF">QRX50_31430</name>
</gene>
<dbReference type="AlphaFoldDB" id="A0A9Y2MUR8"/>
<name>A0A9Y2MUR8_9PSEU</name>
<sequence length="173" mass="18681">MGELDWENLSHHMGERRVDLELQWKDVEKAAGISGTLRRRIMSGQAQGVTAPTARGFEQALKWKRGSVQEVLNGGEPSPLEGQNQSRPAPSGAPPSRTSSQTVEGRSHERVTAPPGESELAIIERWSSRVGQTFTHADLGRLITDIFEARGRVAANGAADHSSEGGDLGDFAE</sequence>
<accession>A0A9Y2MUR8</accession>
<dbReference type="EMBL" id="CP127294">
    <property type="protein sequence ID" value="WIX75972.1"/>
    <property type="molecule type" value="Genomic_DNA"/>
</dbReference>